<dbReference type="PRINTS" id="PR00368">
    <property type="entry name" value="FADPNR"/>
</dbReference>
<evidence type="ECO:0000313" key="6">
    <source>
        <dbReference type="EMBL" id="PLN84091.1"/>
    </source>
</evidence>
<evidence type="ECO:0000256" key="4">
    <source>
        <dbReference type="ARBA" id="ARBA00023002"/>
    </source>
</evidence>
<dbReference type="GO" id="GO:0050661">
    <property type="term" value="F:NADP binding"/>
    <property type="evidence" value="ECO:0007669"/>
    <property type="project" value="InterPro"/>
</dbReference>
<organism evidence="6 7">
    <name type="scientific">Aspergillus taichungensis</name>
    <dbReference type="NCBI Taxonomy" id="482145"/>
    <lineage>
        <taxon>Eukaryota</taxon>
        <taxon>Fungi</taxon>
        <taxon>Dikarya</taxon>
        <taxon>Ascomycota</taxon>
        <taxon>Pezizomycotina</taxon>
        <taxon>Eurotiomycetes</taxon>
        <taxon>Eurotiomycetidae</taxon>
        <taxon>Eurotiales</taxon>
        <taxon>Aspergillaceae</taxon>
        <taxon>Aspergillus</taxon>
        <taxon>Aspergillus subgen. Circumdati</taxon>
    </lineage>
</organism>
<keyword evidence="3" id="KW-0274">FAD</keyword>
<dbReference type="AlphaFoldDB" id="A0A2J5I2K2"/>
<dbReference type="PANTHER" id="PTHR43872">
    <property type="entry name" value="MONOOXYGENASE, PUTATIVE (AFU_ORTHOLOGUE AFUA_8G02570)-RELATED"/>
    <property type="match status" value="1"/>
</dbReference>
<proteinExistence type="predicted"/>
<dbReference type="InterPro" id="IPR051820">
    <property type="entry name" value="FAD-binding_MO"/>
</dbReference>
<evidence type="ECO:0000256" key="2">
    <source>
        <dbReference type="ARBA" id="ARBA00022630"/>
    </source>
</evidence>
<gene>
    <name evidence="6" type="ORF">BDW42DRAFT_199803</name>
</gene>
<reference evidence="7" key="1">
    <citation type="submission" date="2017-12" db="EMBL/GenBank/DDBJ databases">
        <authorList>
            <consortium name="DOE Joint Genome Institute"/>
            <person name="Mondo S.J."/>
            <person name="Kjaerbolling I."/>
            <person name="Vesth T.C."/>
            <person name="Frisvad J.C."/>
            <person name="Nybo J.L."/>
            <person name="Theobald S."/>
            <person name="Kuo A."/>
            <person name="Bowyer P."/>
            <person name="Matsuda Y."/>
            <person name="Lyhne E.K."/>
            <person name="Kogle M.E."/>
            <person name="Clum A."/>
            <person name="Lipzen A."/>
            <person name="Salamov A."/>
            <person name="Ngan C.Y."/>
            <person name="Daum C."/>
            <person name="Chiniquy J."/>
            <person name="Barry K."/>
            <person name="LaButti K."/>
            <person name="Haridas S."/>
            <person name="Simmons B.A."/>
            <person name="Magnuson J.K."/>
            <person name="Mortensen U.H."/>
            <person name="Larsen T.O."/>
            <person name="Grigoriev I.V."/>
            <person name="Baker S.E."/>
            <person name="Andersen M.R."/>
            <person name="Nordberg H.P."/>
            <person name="Cantor M.N."/>
            <person name="Hua S.X."/>
        </authorList>
    </citation>
    <scope>NUCLEOTIDE SEQUENCE [LARGE SCALE GENOMIC DNA]</scope>
    <source>
        <strain evidence="7">IBT 19404</strain>
    </source>
</reference>
<evidence type="ECO:0000256" key="5">
    <source>
        <dbReference type="ARBA" id="ARBA00023033"/>
    </source>
</evidence>
<dbReference type="InterPro" id="IPR036188">
    <property type="entry name" value="FAD/NAD-bd_sf"/>
</dbReference>
<accession>A0A2J5I2K2</accession>
<dbReference type="Proteomes" id="UP000235023">
    <property type="component" value="Unassembled WGS sequence"/>
</dbReference>
<sequence>METHLYSVIIIGAGIAGINAAYRLQSELPDHTYAILEARNAIGGTWDLFRYPGVRSDSDLFTFGFSWFPWDQHNPIADGVSIANYIRRAAAQHDIDRHVVFQHRVISYHWSSWSSTDNVWTLLVDNLGQLVLYFTRFIILATGYYDYDRPLDSPIPGLDRFEGLVVQPQFWPAGLDCEGKQIVIIGSGATAVTLLPCLVEKAVKVTMLQRSPTYILPMANKNTRTIADTLFSPRMAHKLKRAKWIITSRLTVLFCQTSPRFTRWLFRWIVSSRLPPHIPYSPHFDPTYNPWEQRLCICPDGDFFASLHTGRGDVETGTIQEVVADGIILDSGKKLDADIIVTATGMRLQMAGGASFYVDDERYPLPEKYTWNGVMLQDLPNMAMLTGYTNASWTLGVDAKMRLVCRLLRSMADHQHSMAVPRVHDGSTLEEKQLLDLKSTYIIKGAGILPRAAKQRPWCPHDNYLSEWLFAKYGSLEGLEMT</sequence>
<dbReference type="SUPFAM" id="SSF51905">
    <property type="entry name" value="FAD/NAD(P)-binding domain"/>
    <property type="match status" value="1"/>
</dbReference>
<dbReference type="GO" id="GO:0004499">
    <property type="term" value="F:N,N-dimethylaniline monooxygenase activity"/>
    <property type="evidence" value="ECO:0007669"/>
    <property type="project" value="InterPro"/>
</dbReference>
<dbReference type="OrthoDB" id="66881at2759"/>
<dbReference type="InterPro" id="IPR020946">
    <property type="entry name" value="Flavin_mOase-like"/>
</dbReference>
<evidence type="ECO:0000256" key="1">
    <source>
        <dbReference type="ARBA" id="ARBA00001974"/>
    </source>
</evidence>
<keyword evidence="2" id="KW-0285">Flavoprotein</keyword>
<dbReference type="GO" id="GO:0050660">
    <property type="term" value="F:flavin adenine dinucleotide binding"/>
    <property type="evidence" value="ECO:0007669"/>
    <property type="project" value="InterPro"/>
</dbReference>
<comment type="cofactor">
    <cofactor evidence="1">
        <name>FAD</name>
        <dbReference type="ChEBI" id="CHEBI:57692"/>
    </cofactor>
</comment>
<keyword evidence="4" id="KW-0560">Oxidoreductase</keyword>
<protein>
    <submittedName>
        <fullName evidence="6">Putative flavin-binding monooxygenase</fullName>
    </submittedName>
</protein>
<dbReference type="Pfam" id="PF00743">
    <property type="entry name" value="FMO-like"/>
    <property type="match status" value="1"/>
</dbReference>
<keyword evidence="5 6" id="KW-0503">Monooxygenase</keyword>
<name>A0A2J5I2K2_9EURO</name>
<keyword evidence="7" id="KW-1185">Reference proteome</keyword>
<dbReference type="PANTHER" id="PTHR43872:SF1">
    <property type="entry name" value="MONOOXYGENASE, PUTATIVE (AFU_ORTHOLOGUE AFUA_8G02570)-RELATED"/>
    <property type="match status" value="1"/>
</dbReference>
<evidence type="ECO:0000256" key="3">
    <source>
        <dbReference type="ARBA" id="ARBA00022827"/>
    </source>
</evidence>
<evidence type="ECO:0000313" key="7">
    <source>
        <dbReference type="Proteomes" id="UP000235023"/>
    </source>
</evidence>
<dbReference type="Gene3D" id="3.50.50.60">
    <property type="entry name" value="FAD/NAD(P)-binding domain"/>
    <property type="match status" value="3"/>
</dbReference>
<dbReference type="EMBL" id="KZ559514">
    <property type="protein sequence ID" value="PLN84091.1"/>
    <property type="molecule type" value="Genomic_DNA"/>
</dbReference>